<sequence length="323" mass="36511">MAFVFVLCNVRSSDFVHFEKILKSNNVQYLYGTIFIECFSKKRLSKRIIWIMCIKCIIYLYRCMITYNQIHLCIGNTDAAATYQPMQYFNIIKPEPTEAVPPFGGVVTTTRSYSLHPMGTSPQPQSNVQMLRPQLSPGRTPSPMEYNPYASPVMQPQLSPQYQPSSSNMTQQPSVGIHVPQQCPFLQENNLQDADQLITLNKVTSEQQNTGLQPIYNDDNLEKIDVATGLGIDGQQYFNLSLNSADLAEFPVFDTTFSTNLLSGLSISEYTKDDGASENVNLEANCVEDNNIMTDSYTNLTKNTIQELYNLNDIYKPNRSHDN</sequence>
<dbReference type="Proteomes" id="UP001607302">
    <property type="component" value="Unassembled WGS sequence"/>
</dbReference>
<dbReference type="AlphaFoldDB" id="A0ABD2BLS6"/>
<keyword evidence="2" id="KW-1185">Reference proteome</keyword>
<organism evidence="1 2">
    <name type="scientific">Vespula squamosa</name>
    <name type="common">Southern yellow jacket</name>
    <name type="synonym">Wasp</name>
    <dbReference type="NCBI Taxonomy" id="30214"/>
    <lineage>
        <taxon>Eukaryota</taxon>
        <taxon>Metazoa</taxon>
        <taxon>Ecdysozoa</taxon>
        <taxon>Arthropoda</taxon>
        <taxon>Hexapoda</taxon>
        <taxon>Insecta</taxon>
        <taxon>Pterygota</taxon>
        <taxon>Neoptera</taxon>
        <taxon>Endopterygota</taxon>
        <taxon>Hymenoptera</taxon>
        <taxon>Apocrita</taxon>
        <taxon>Aculeata</taxon>
        <taxon>Vespoidea</taxon>
        <taxon>Vespidae</taxon>
        <taxon>Vespinae</taxon>
        <taxon>Vespula</taxon>
    </lineage>
</organism>
<accession>A0ABD2BLS6</accession>
<name>A0ABD2BLS6_VESSQ</name>
<gene>
    <name evidence="1" type="ORF">V1478_003434</name>
</gene>
<proteinExistence type="predicted"/>
<evidence type="ECO:0000313" key="2">
    <source>
        <dbReference type="Proteomes" id="UP001607302"/>
    </source>
</evidence>
<evidence type="ECO:0000313" key="1">
    <source>
        <dbReference type="EMBL" id="KAL2733736.1"/>
    </source>
</evidence>
<dbReference type="EMBL" id="JAUDFV010000074">
    <property type="protein sequence ID" value="KAL2733736.1"/>
    <property type="molecule type" value="Genomic_DNA"/>
</dbReference>
<comment type="caution">
    <text evidence="1">The sequence shown here is derived from an EMBL/GenBank/DDBJ whole genome shotgun (WGS) entry which is preliminary data.</text>
</comment>
<reference evidence="1 2" key="1">
    <citation type="journal article" date="2024" name="Ann. Entomol. Soc. Am.">
        <title>Genomic analyses of the southern and eastern yellowjacket wasps (Hymenoptera: Vespidae) reveal evolutionary signatures of social life.</title>
        <authorList>
            <person name="Catto M.A."/>
            <person name="Caine P.B."/>
            <person name="Orr S.E."/>
            <person name="Hunt B.G."/>
            <person name="Goodisman M.A.D."/>
        </authorList>
    </citation>
    <scope>NUCLEOTIDE SEQUENCE [LARGE SCALE GENOMIC DNA]</scope>
    <source>
        <strain evidence="1">233</strain>
        <tissue evidence="1">Head and thorax</tissue>
    </source>
</reference>
<protein>
    <submittedName>
        <fullName evidence="1">Proto-oncogene c-Rel-like isoform X6</fullName>
    </submittedName>
</protein>